<dbReference type="OrthoDB" id="9804747at2"/>
<proteinExistence type="predicted"/>
<dbReference type="GO" id="GO:0016787">
    <property type="term" value="F:hydrolase activity"/>
    <property type="evidence" value="ECO:0007669"/>
    <property type="project" value="UniProtKB-KW"/>
</dbReference>
<dbReference type="PANTHER" id="PTHR45228:SF1">
    <property type="entry name" value="CYCLIC DI-GMP PHOSPHODIESTERASE TM_0186"/>
    <property type="match status" value="1"/>
</dbReference>
<dbReference type="Gene3D" id="1.10.3210.10">
    <property type="entry name" value="Hypothetical protein af1432"/>
    <property type="match status" value="1"/>
</dbReference>
<dbReference type="SUPFAM" id="SSF109604">
    <property type="entry name" value="HD-domain/PDEase-like"/>
    <property type="match status" value="1"/>
</dbReference>
<sequence>MTNTSFVHKDILDSLNHNLTLKEKLVCTHEAIKQFFPFLARIAITIYDPATTLLKSYLDSGDDSTSWQHCEVHLEELPSLKKVLEKGNPRVINNMVTFEDNEFGHLKRLGREGFAASYTMPFFDNGVFSGFIFFNSQKADIFTDDVLHKLDIVGHMVSLLVINEMEAAHALTAAVKTSEHFTHVRDTETGSHLNRMSRYSRLIAICLAHKYNLDDSYIEHILSFSTLHDIGKVGIPDSILQKPGKLTLEEMEIMRTHARRGREIIDDLISNFGLGHFDHVSVLRNIAEYHHEAINGTGYPEGKKGTDIPLEARIVAVADVFDALTSDRAYKKAWSNDEAFAILKEMSGERLDRDCVDAIIFNRMEVEEIQQQFKEDKFG</sequence>
<dbReference type="AlphaFoldDB" id="A0A286TY64"/>
<evidence type="ECO:0000259" key="1">
    <source>
        <dbReference type="PROSITE" id="PS51832"/>
    </source>
</evidence>
<evidence type="ECO:0000313" key="3">
    <source>
        <dbReference type="Proteomes" id="UP000218542"/>
    </source>
</evidence>
<reference evidence="3" key="1">
    <citation type="journal article" date="2017" name="Environ. Microbiol. Rep.">
        <title>Genetic Diversity of Marine Anaerobic Ammonium-Oxidizing Bacteria as Revealed by Genomic and Proteomic Analyses of 'Candidatus Scalindua japonica'.</title>
        <authorList>
            <person name="Oshiki M."/>
            <person name="Mizuto K."/>
            <person name="Kimura Z."/>
            <person name="Kindaichi T."/>
            <person name="Satoh H."/>
            <person name="Okabe S."/>
        </authorList>
    </citation>
    <scope>NUCLEOTIDE SEQUENCE [LARGE SCALE GENOMIC DNA]</scope>
    <source>
        <strain evidence="3">husup-a2</strain>
    </source>
</reference>
<organism evidence="2 3">
    <name type="scientific">Candidatus Scalindua japonica</name>
    <dbReference type="NCBI Taxonomy" id="1284222"/>
    <lineage>
        <taxon>Bacteria</taxon>
        <taxon>Pseudomonadati</taxon>
        <taxon>Planctomycetota</taxon>
        <taxon>Candidatus Brocadiia</taxon>
        <taxon>Candidatus Brocadiales</taxon>
        <taxon>Candidatus Scalinduaceae</taxon>
        <taxon>Candidatus Scalindua</taxon>
    </lineage>
</organism>
<dbReference type="PROSITE" id="PS51832">
    <property type="entry name" value="HD_GYP"/>
    <property type="match status" value="1"/>
</dbReference>
<dbReference type="EMBL" id="BAOS01000014">
    <property type="protein sequence ID" value="GAX60810.1"/>
    <property type="molecule type" value="Genomic_DNA"/>
</dbReference>
<dbReference type="SUPFAM" id="SSF55781">
    <property type="entry name" value="GAF domain-like"/>
    <property type="match status" value="1"/>
</dbReference>
<dbReference type="RefSeq" id="WP_096894207.1">
    <property type="nucleotide sequence ID" value="NZ_BAOS01000014.1"/>
</dbReference>
<evidence type="ECO:0000313" key="2">
    <source>
        <dbReference type="EMBL" id="GAX60810.1"/>
    </source>
</evidence>
<keyword evidence="2" id="KW-0378">Hydrolase</keyword>
<dbReference type="PANTHER" id="PTHR45228">
    <property type="entry name" value="CYCLIC DI-GMP PHOSPHODIESTERASE TM_0186-RELATED"/>
    <property type="match status" value="1"/>
</dbReference>
<gene>
    <name evidence="2" type="ORF">SCALIN_C14_0076</name>
</gene>
<dbReference type="CDD" id="cd00077">
    <property type="entry name" value="HDc"/>
    <property type="match status" value="1"/>
</dbReference>
<accession>A0A286TY64</accession>
<feature type="domain" description="HD-GYP" evidence="1">
    <location>
        <begin position="167"/>
        <end position="375"/>
    </location>
</feature>
<dbReference type="SMART" id="SM00471">
    <property type="entry name" value="HDc"/>
    <property type="match status" value="1"/>
</dbReference>
<keyword evidence="3" id="KW-1185">Reference proteome</keyword>
<dbReference type="InterPro" id="IPR052020">
    <property type="entry name" value="Cyclic_di-GMP/3'3'-cGAMP_PDE"/>
</dbReference>
<dbReference type="Pfam" id="PF13487">
    <property type="entry name" value="HD_5"/>
    <property type="match status" value="1"/>
</dbReference>
<dbReference type="Proteomes" id="UP000218542">
    <property type="component" value="Unassembled WGS sequence"/>
</dbReference>
<dbReference type="InterPro" id="IPR037522">
    <property type="entry name" value="HD_GYP_dom"/>
</dbReference>
<dbReference type="InterPro" id="IPR003607">
    <property type="entry name" value="HD/PDEase_dom"/>
</dbReference>
<comment type="caution">
    <text evidence="2">The sequence shown here is derived from an EMBL/GenBank/DDBJ whole genome shotgun (WGS) entry which is preliminary data.</text>
</comment>
<protein>
    <submittedName>
        <fullName evidence="2">Metal dependent phosphohydrolase</fullName>
    </submittedName>
</protein>
<dbReference type="Gene3D" id="3.30.450.40">
    <property type="match status" value="1"/>
</dbReference>
<name>A0A286TY64_9BACT</name>
<dbReference type="InterPro" id="IPR029016">
    <property type="entry name" value="GAF-like_dom_sf"/>
</dbReference>